<reference evidence="1" key="1">
    <citation type="submission" date="2021-12" db="EMBL/GenBank/DDBJ databases">
        <authorList>
            <person name="Cha I.-T."/>
            <person name="Lee K.-E."/>
            <person name="Park S.-J."/>
        </authorList>
    </citation>
    <scope>NUCLEOTIDE SEQUENCE</scope>
    <source>
        <strain evidence="1">YSM-43</strain>
    </source>
</reference>
<protein>
    <recommendedName>
        <fullName evidence="3">Lipoprotein</fullName>
    </recommendedName>
</protein>
<dbReference type="PROSITE" id="PS51257">
    <property type="entry name" value="PROKAR_LIPOPROTEIN"/>
    <property type="match status" value="1"/>
</dbReference>
<sequence>MNLIIKKSILLFSILILYSCNKKNDVKTEISTPELYLSIKNDEKLITELKSKVYTGDTIAYYKLRDIYFNSGYAKEFLYYSIFMAENYNYSVAFRDNFKAFSEISVTKESDAINKISNYYLLKSFESKAKRIDYEEEFEMRFGNIENIPSSKDYIESTKK</sequence>
<evidence type="ECO:0000313" key="1">
    <source>
        <dbReference type="EMBL" id="UOX34842.1"/>
    </source>
</evidence>
<evidence type="ECO:0008006" key="3">
    <source>
        <dbReference type="Google" id="ProtNLM"/>
    </source>
</evidence>
<dbReference type="EMBL" id="CP090145">
    <property type="protein sequence ID" value="UOX34842.1"/>
    <property type="molecule type" value="Genomic_DNA"/>
</dbReference>
<evidence type="ECO:0000313" key="2">
    <source>
        <dbReference type="Proteomes" id="UP000830454"/>
    </source>
</evidence>
<dbReference type="RefSeq" id="WP_246917908.1">
    <property type="nucleotide sequence ID" value="NZ_CP090145.1"/>
</dbReference>
<organism evidence="1 2">
    <name type="scientific">Flavobacterium sediminilitoris</name>
    <dbReference type="NCBI Taxonomy" id="2024526"/>
    <lineage>
        <taxon>Bacteria</taxon>
        <taxon>Pseudomonadati</taxon>
        <taxon>Bacteroidota</taxon>
        <taxon>Flavobacteriia</taxon>
        <taxon>Flavobacteriales</taxon>
        <taxon>Flavobacteriaceae</taxon>
        <taxon>Flavobacterium</taxon>
    </lineage>
</organism>
<gene>
    <name evidence="1" type="ORF">LXD69_04860</name>
</gene>
<keyword evidence="2" id="KW-1185">Reference proteome</keyword>
<proteinExistence type="predicted"/>
<name>A0ABY4HPM8_9FLAO</name>
<dbReference type="Proteomes" id="UP000830454">
    <property type="component" value="Chromosome"/>
</dbReference>
<reference evidence="1" key="2">
    <citation type="submission" date="2022-04" db="EMBL/GenBank/DDBJ databases">
        <title>Complete Genome Sequence of Flavobacterium sediminilitoris YSM-43, Isolated from a Tidal Sediment.</title>
        <authorList>
            <person name="Lee P.A."/>
        </authorList>
    </citation>
    <scope>NUCLEOTIDE SEQUENCE</scope>
    <source>
        <strain evidence="1">YSM-43</strain>
    </source>
</reference>
<accession>A0ABY4HPM8</accession>